<dbReference type="Proteomes" id="UP000426246">
    <property type="component" value="Chromosome"/>
</dbReference>
<dbReference type="GO" id="GO:0005829">
    <property type="term" value="C:cytosol"/>
    <property type="evidence" value="ECO:0007669"/>
    <property type="project" value="TreeGrafter"/>
</dbReference>
<dbReference type="OrthoDB" id="3242805at2"/>
<proteinExistence type="predicted"/>
<dbReference type="KEGG" id="ppsc:EHS13_30445"/>
<dbReference type="InterPro" id="IPR036388">
    <property type="entry name" value="WH-like_DNA-bd_sf"/>
</dbReference>
<dbReference type="PROSITE" id="PS51197">
    <property type="entry name" value="HTH_RRF2_2"/>
    <property type="match status" value="1"/>
</dbReference>
<dbReference type="InterPro" id="IPR030489">
    <property type="entry name" value="TR_Rrf2-type_CS"/>
</dbReference>
<name>A0A6B8RT21_9BACL</name>
<dbReference type="SUPFAM" id="SSF46785">
    <property type="entry name" value="Winged helix' DNA-binding domain"/>
    <property type="match status" value="1"/>
</dbReference>
<gene>
    <name evidence="1" type="ORF">EHS13_30445</name>
</gene>
<reference evidence="2" key="1">
    <citation type="submission" date="2018-11" db="EMBL/GenBank/DDBJ databases">
        <title>Complete genome sequence of Paenibacillus sp. ML311-T8.</title>
        <authorList>
            <person name="Nam Y.-D."/>
            <person name="Kang J."/>
            <person name="Chung W.-H."/>
            <person name="Park Y.S."/>
        </authorList>
    </citation>
    <scope>NUCLEOTIDE SEQUENCE [LARGE SCALE GENOMIC DNA]</scope>
    <source>
        <strain evidence="2">ML311-T8</strain>
    </source>
</reference>
<dbReference type="EMBL" id="CP034235">
    <property type="protein sequence ID" value="QGQ98892.1"/>
    <property type="molecule type" value="Genomic_DNA"/>
</dbReference>
<evidence type="ECO:0000313" key="2">
    <source>
        <dbReference type="Proteomes" id="UP000426246"/>
    </source>
</evidence>
<dbReference type="PROSITE" id="PS01332">
    <property type="entry name" value="HTH_RRF2_1"/>
    <property type="match status" value="1"/>
</dbReference>
<sequence length="141" mass="15398">MNSEFTIAVHSLVLLAYHPGKMASSDYIAQNVATHPARVRKVMGLLKKSGYVTSKEGVGGGFILQADPDSVTLGEIYRLTSEGSLQPNWCSGDTNMPCVVASNIEEVMAKVFCDAEQHLTLYFDQLTISNVLKELKTTQTK</sequence>
<dbReference type="GO" id="GO:0003700">
    <property type="term" value="F:DNA-binding transcription factor activity"/>
    <property type="evidence" value="ECO:0007669"/>
    <property type="project" value="TreeGrafter"/>
</dbReference>
<dbReference type="AlphaFoldDB" id="A0A6B8RT21"/>
<organism evidence="1 2">
    <name type="scientific">Paenibacillus psychroresistens</name>
    <dbReference type="NCBI Taxonomy" id="1778678"/>
    <lineage>
        <taxon>Bacteria</taxon>
        <taxon>Bacillati</taxon>
        <taxon>Bacillota</taxon>
        <taxon>Bacilli</taxon>
        <taxon>Bacillales</taxon>
        <taxon>Paenibacillaceae</taxon>
        <taxon>Paenibacillus</taxon>
    </lineage>
</organism>
<dbReference type="PANTHER" id="PTHR33221:SF15">
    <property type="entry name" value="HTH-TYPE TRANSCRIPTIONAL REGULATOR YWGB-RELATED"/>
    <property type="match status" value="1"/>
</dbReference>
<dbReference type="RefSeq" id="WP_155703996.1">
    <property type="nucleotide sequence ID" value="NZ_CP034235.1"/>
</dbReference>
<protein>
    <submittedName>
        <fullName evidence="1">Rrf2 family transcriptional regulator</fullName>
    </submittedName>
</protein>
<evidence type="ECO:0000313" key="1">
    <source>
        <dbReference type="EMBL" id="QGQ98892.1"/>
    </source>
</evidence>
<dbReference type="PANTHER" id="PTHR33221">
    <property type="entry name" value="WINGED HELIX-TURN-HELIX TRANSCRIPTIONAL REGULATOR, RRF2 FAMILY"/>
    <property type="match status" value="1"/>
</dbReference>
<dbReference type="Pfam" id="PF02082">
    <property type="entry name" value="Rrf2"/>
    <property type="match status" value="1"/>
</dbReference>
<dbReference type="InterPro" id="IPR036390">
    <property type="entry name" value="WH_DNA-bd_sf"/>
</dbReference>
<dbReference type="Gene3D" id="1.10.10.10">
    <property type="entry name" value="Winged helix-like DNA-binding domain superfamily/Winged helix DNA-binding domain"/>
    <property type="match status" value="1"/>
</dbReference>
<accession>A0A6B8RT21</accession>
<dbReference type="InterPro" id="IPR000944">
    <property type="entry name" value="Tscrpt_reg_Rrf2"/>
</dbReference>
<keyword evidence="2" id="KW-1185">Reference proteome</keyword>